<dbReference type="InterPro" id="IPR036542">
    <property type="entry name" value="PTS_IIA_lac/cel_sf"/>
</dbReference>
<evidence type="ECO:0000256" key="6">
    <source>
        <dbReference type="PIRSR" id="PIRSR000699-2"/>
    </source>
</evidence>
<keyword evidence="4" id="KW-0598">Phosphotransferase system</keyword>
<dbReference type="EMBL" id="FOBL01000021">
    <property type="protein sequence ID" value="SEM03434.1"/>
    <property type="molecule type" value="Genomic_DNA"/>
</dbReference>
<dbReference type="CDD" id="cd00215">
    <property type="entry name" value="PTS_IIA_lac"/>
    <property type="match status" value="1"/>
</dbReference>
<name>A0A1H7V2R6_9LACT</name>
<comment type="cofactor">
    <cofactor evidence="6">
        <name>Mg(2+)</name>
        <dbReference type="ChEBI" id="CHEBI:18420"/>
    </cofactor>
    <text evidence="6">Binds 1 Mg(2+) ion per trimer.</text>
</comment>
<dbReference type="GO" id="GO:0009401">
    <property type="term" value="P:phosphoenolpyruvate-dependent sugar phosphotransferase system"/>
    <property type="evidence" value="ECO:0007669"/>
    <property type="project" value="UniProtKB-KW"/>
</dbReference>
<evidence type="ECO:0000256" key="7">
    <source>
        <dbReference type="PROSITE-ProRule" id="PRU00418"/>
    </source>
</evidence>
<dbReference type="EMBL" id="BJUX01000020">
    <property type="protein sequence ID" value="GEK89670.1"/>
    <property type="molecule type" value="Genomic_DNA"/>
</dbReference>
<feature type="active site" description="Tele-phosphohistidine intermediate" evidence="5">
    <location>
        <position position="80"/>
    </location>
</feature>
<dbReference type="Pfam" id="PF02255">
    <property type="entry name" value="PTS_IIA"/>
    <property type="match status" value="1"/>
</dbReference>
<dbReference type="GO" id="GO:0046872">
    <property type="term" value="F:metal ion binding"/>
    <property type="evidence" value="ECO:0007669"/>
    <property type="project" value="UniProtKB-KW"/>
</dbReference>
<dbReference type="SUPFAM" id="SSF46973">
    <property type="entry name" value="Enzyme IIa from lactose specific PTS, IIa-lac"/>
    <property type="match status" value="1"/>
</dbReference>
<evidence type="ECO:0000256" key="1">
    <source>
        <dbReference type="ARBA" id="ARBA00022448"/>
    </source>
</evidence>
<evidence type="ECO:0000313" key="8">
    <source>
        <dbReference type="EMBL" id="GEK89670.1"/>
    </source>
</evidence>
<keyword evidence="1" id="KW-0813">Transport</keyword>
<keyword evidence="6" id="KW-0479">Metal-binding</keyword>
<organism evidence="9 10">
    <name type="scientific">Alkalibacterium putridalgicola</name>
    <dbReference type="NCBI Taxonomy" id="426703"/>
    <lineage>
        <taxon>Bacteria</taxon>
        <taxon>Bacillati</taxon>
        <taxon>Bacillota</taxon>
        <taxon>Bacilli</taxon>
        <taxon>Lactobacillales</taxon>
        <taxon>Carnobacteriaceae</taxon>
        <taxon>Alkalibacterium</taxon>
    </lineage>
</organism>
<dbReference type="PANTHER" id="PTHR34382">
    <property type="entry name" value="PTS SYSTEM N,N'-DIACETYLCHITOBIOSE-SPECIFIC EIIA COMPONENT"/>
    <property type="match status" value="1"/>
</dbReference>
<evidence type="ECO:0000313" key="10">
    <source>
        <dbReference type="Proteomes" id="UP000198548"/>
    </source>
</evidence>
<dbReference type="PIRSF" id="PIRSF000699">
    <property type="entry name" value="PTS_IILac_III"/>
    <property type="match status" value="1"/>
</dbReference>
<dbReference type="PROSITE" id="PS51095">
    <property type="entry name" value="PTS_EIIA_TYPE_3"/>
    <property type="match status" value="1"/>
</dbReference>
<feature type="binding site" evidence="6">
    <location>
        <position position="83"/>
    </location>
    <ligand>
        <name>Mg(2+)</name>
        <dbReference type="ChEBI" id="CHEBI:18420"/>
        <note>ligand shared between all trimeric partners</note>
    </ligand>
</feature>
<dbReference type="GO" id="GO:0016740">
    <property type="term" value="F:transferase activity"/>
    <property type="evidence" value="ECO:0007669"/>
    <property type="project" value="UniProtKB-KW"/>
</dbReference>
<evidence type="ECO:0000256" key="5">
    <source>
        <dbReference type="PIRSR" id="PIRSR000699-1"/>
    </source>
</evidence>
<accession>A0A1H7V2R6</accession>
<dbReference type="RefSeq" id="WP_371860960.1">
    <property type="nucleotide sequence ID" value="NZ_BJUX01000020.1"/>
</dbReference>
<dbReference type="STRING" id="426703.SAMN04488100_12136"/>
<keyword evidence="2" id="KW-0762">Sugar transport</keyword>
<dbReference type="Gene3D" id="1.20.58.80">
    <property type="entry name" value="Phosphotransferase system, lactose/cellobiose-type IIA subunit"/>
    <property type="match status" value="1"/>
</dbReference>
<keyword evidence="6" id="KW-0460">Magnesium</keyword>
<evidence type="ECO:0000256" key="2">
    <source>
        <dbReference type="ARBA" id="ARBA00022597"/>
    </source>
</evidence>
<keyword evidence="11" id="KW-1185">Reference proteome</keyword>
<dbReference type="Proteomes" id="UP000321425">
    <property type="component" value="Unassembled WGS sequence"/>
</dbReference>
<dbReference type="InterPro" id="IPR003188">
    <property type="entry name" value="PTS_IIA_lac/cel"/>
</dbReference>
<evidence type="ECO:0000256" key="3">
    <source>
        <dbReference type="ARBA" id="ARBA00022679"/>
    </source>
</evidence>
<sequence length="109" mass="12370">MDDSNQEYLELVMGLITHAGNAKSLCMEAFQLAKENQFEEADVLLKEADEAINKAHNLQTSMLTKEASGETVELTLLMVHAQDHIMNAMSFKDMTEEVIYLHRELNKVK</sequence>
<dbReference type="Proteomes" id="UP000198548">
    <property type="component" value="Unassembled WGS sequence"/>
</dbReference>
<reference evidence="8 11" key="2">
    <citation type="submission" date="2019-07" db="EMBL/GenBank/DDBJ databases">
        <title>Whole genome shotgun sequence of Alkalibacterium putridalgicola NBRC 103243.</title>
        <authorList>
            <person name="Hosoyama A."/>
            <person name="Uohara A."/>
            <person name="Ohji S."/>
            <person name="Ichikawa N."/>
        </authorList>
    </citation>
    <scope>NUCLEOTIDE SEQUENCE [LARGE SCALE GENOMIC DNA]</scope>
    <source>
        <strain evidence="8 11">NBRC 103243</strain>
    </source>
</reference>
<evidence type="ECO:0000256" key="4">
    <source>
        <dbReference type="ARBA" id="ARBA00022683"/>
    </source>
</evidence>
<reference evidence="9 10" key="1">
    <citation type="submission" date="2016-10" db="EMBL/GenBank/DDBJ databases">
        <authorList>
            <person name="de Groot N.N."/>
        </authorList>
    </citation>
    <scope>NUCLEOTIDE SEQUENCE [LARGE SCALE GENOMIC DNA]</scope>
    <source>
        <strain evidence="9 10">DSM 19182</strain>
    </source>
</reference>
<evidence type="ECO:0000313" key="11">
    <source>
        <dbReference type="Proteomes" id="UP000321425"/>
    </source>
</evidence>
<keyword evidence="3" id="KW-0808">Transferase</keyword>
<dbReference type="AlphaFoldDB" id="A0A1H7V2R6"/>
<proteinExistence type="predicted"/>
<gene>
    <name evidence="8" type="primary">pts20A</name>
    <name evidence="8" type="ORF">APU01nite_17090</name>
    <name evidence="9" type="ORF">SAMN04488100_12136</name>
</gene>
<protein>
    <submittedName>
        <fullName evidence="8">PTS cellobiose transporter subunit IIA</fullName>
    </submittedName>
    <submittedName>
        <fullName evidence="9">PTS system, cellobiose-specific IIA component</fullName>
    </submittedName>
</protein>
<dbReference type="PANTHER" id="PTHR34382:SF7">
    <property type="entry name" value="PTS SYSTEM N,N'-DIACETYLCHITOBIOSE-SPECIFIC EIIA COMPONENT"/>
    <property type="match status" value="1"/>
</dbReference>
<evidence type="ECO:0000313" key="9">
    <source>
        <dbReference type="EMBL" id="SEM03434.1"/>
    </source>
</evidence>
<feature type="modified residue" description="Phosphohistidine; by HPr" evidence="7">
    <location>
        <position position="80"/>
    </location>
</feature>